<reference evidence="3" key="1">
    <citation type="submission" date="2017-10" db="EMBL/GenBank/DDBJ databases">
        <title>Rapid genome shrinkage in a self-fertile nematode reveals novel sperm competition proteins.</title>
        <authorList>
            <person name="Yin D."/>
            <person name="Schwarz E.M."/>
            <person name="Thomas C.G."/>
            <person name="Felde R.L."/>
            <person name="Korf I.F."/>
            <person name="Cutter A.D."/>
            <person name="Schartner C.M."/>
            <person name="Ralston E.J."/>
            <person name="Meyer B.J."/>
            <person name="Haag E.S."/>
        </authorList>
    </citation>
    <scope>NUCLEOTIDE SEQUENCE [LARGE SCALE GENOMIC DNA]</scope>
    <source>
        <strain evidence="3">JU1422</strain>
    </source>
</reference>
<proteinExistence type="predicted"/>
<organism evidence="2 3">
    <name type="scientific">Caenorhabditis nigoni</name>
    <dbReference type="NCBI Taxonomy" id="1611254"/>
    <lineage>
        <taxon>Eukaryota</taxon>
        <taxon>Metazoa</taxon>
        <taxon>Ecdysozoa</taxon>
        <taxon>Nematoda</taxon>
        <taxon>Chromadorea</taxon>
        <taxon>Rhabditida</taxon>
        <taxon>Rhabditina</taxon>
        <taxon>Rhabditomorpha</taxon>
        <taxon>Rhabditoidea</taxon>
        <taxon>Rhabditidae</taxon>
        <taxon>Peloderinae</taxon>
        <taxon>Caenorhabditis</taxon>
    </lineage>
</organism>
<evidence type="ECO:0000259" key="1">
    <source>
        <dbReference type="PROSITE" id="PS50181"/>
    </source>
</evidence>
<gene>
    <name evidence="2" type="primary">Cnig_chr_V.g16659</name>
    <name evidence="2" type="ORF">B9Z55_016659</name>
</gene>
<comment type="caution">
    <text evidence="2">The sequence shown here is derived from an EMBL/GenBank/DDBJ whole genome shotgun (WGS) entry which is preliminary data.</text>
</comment>
<protein>
    <recommendedName>
        <fullName evidence="1">F-box domain-containing protein</fullName>
    </recommendedName>
</protein>
<dbReference type="PROSITE" id="PS50181">
    <property type="entry name" value="FBOX"/>
    <property type="match status" value="1"/>
</dbReference>
<accession>A0A2G5T6F6</accession>
<dbReference type="PANTHER" id="PTHR21503">
    <property type="entry name" value="F-BOX-CONTAINING HYPOTHETICAL PROTEIN C.ELEGANS"/>
    <property type="match status" value="1"/>
</dbReference>
<evidence type="ECO:0000313" key="3">
    <source>
        <dbReference type="Proteomes" id="UP000230233"/>
    </source>
</evidence>
<feature type="domain" description="F-box" evidence="1">
    <location>
        <begin position="2"/>
        <end position="49"/>
    </location>
</feature>
<evidence type="ECO:0000313" key="2">
    <source>
        <dbReference type="EMBL" id="PIC22691.1"/>
    </source>
</evidence>
<keyword evidence="3" id="KW-1185">Reference proteome</keyword>
<sequence>MPINLLKLPLLVGAMVVSELDYKEVFLLSINSRRAYYLVKTARVTVSKITFRFEECCGFNTFAIAVLINKKWFPVTSLLHVYKLALDDVMTVNLGLGYEVYTNFDWWREDNGVFNHRIECVNEPMAIQKAFQDHINSIFHCSENNKLSLSTKWKGSLPNITNVKEVEIEDYYVDSPILTRILTKYPDPHTLSVESNIVGEIPKDSPFFQVENIAIQSRCGPDYFPNFVGRNMCLRRAILTEQDLIQFLQKWISNEAYHNLETFSINMDPLHILNQDLIRQAIEFEEYDPEVPEKRPEFLTFDIPYRGSTPTKYRLRNWSFIEIKRITDGKRAMPINLLKLPRLVGLIVVTELEEYQEVFLLSLCSLRTKFLVKKARIKLPNVSYQFRKCRGHNEFMIGFELHPTNFQYGLYKKVWYPVTSLLHVPKLVLNQISALKFGTGYEADTTIYLWYKEDGSFLHRIKYANDPMGIQKALQNHINSIFHYCGTNKLYLSMKCKGTLPNITNVKDIVIEDETVEPEFLTEVLTSYPNHQSLSIKSRIVGELPKESPVFQVQDIANFVGRNMWLRRALLTEQDIIQFLRKWISNEAYHSLETLSIMRNSGKTINEALIRQTIEFEEYDPSEPEKRPDYYDVVTPIRPIVQRHSLRNEKWLELKRITDGKRAFVQFFHIVFHFFVHKDSLDALNDDDVIWEF</sequence>
<dbReference type="AlphaFoldDB" id="A0A2G5T6F6"/>
<dbReference type="InterPro" id="IPR001810">
    <property type="entry name" value="F-box_dom"/>
</dbReference>
<dbReference type="PANTHER" id="PTHR21503:SF8">
    <property type="entry name" value="F-BOX ASSOCIATED DOMAIN-CONTAINING PROTEIN-RELATED"/>
    <property type="match status" value="1"/>
</dbReference>
<dbReference type="EMBL" id="PDUG01000005">
    <property type="protein sequence ID" value="PIC22691.1"/>
    <property type="molecule type" value="Genomic_DNA"/>
</dbReference>
<dbReference type="Proteomes" id="UP000230233">
    <property type="component" value="Chromosome V"/>
</dbReference>
<name>A0A2G5T6F6_9PELO</name>